<accession>A0A6J6EM98</accession>
<sequence>MDGRRRDDGVVTPVETMFVVVFVLLAVAFLGFLGRLHAAGVQVTNTSQSAARAASLEGDADAARRAALDTVATSSLATRCRTAPAAELTWEPSPSGTWQGGSVTVTISCVVANDDLAGFWTPGARTLRASDTQPIDRYQR</sequence>
<protein>
    <submittedName>
        <fullName evidence="1">Unannotated protein</fullName>
    </submittedName>
</protein>
<proteinExistence type="predicted"/>
<gene>
    <name evidence="1" type="ORF">UFOPK1493_02824</name>
</gene>
<name>A0A6J6EM98_9ZZZZ</name>
<reference evidence="1" key="1">
    <citation type="submission" date="2020-05" db="EMBL/GenBank/DDBJ databases">
        <authorList>
            <person name="Chiriac C."/>
            <person name="Salcher M."/>
            <person name="Ghai R."/>
            <person name="Kavagutti S V."/>
        </authorList>
    </citation>
    <scope>NUCLEOTIDE SEQUENCE</scope>
</reference>
<organism evidence="1">
    <name type="scientific">freshwater metagenome</name>
    <dbReference type="NCBI Taxonomy" id="449393"/>
    <lineage>
        <taxon>unclassified sequences</taxon>
        <taxon>metagenomes</taxon>
        <taxon>ecological metagenomes</taxon>
    </lineage>
</organism>
<dbReference type="EMBL" id="CAEZSR010000131">
    <property type="protein sequence ID" value="CAB4577641.1"/>
    <property type="molecule type" value="Genomic_DNA"/>
</dbReference>
<dbReference type="AlphaFoldDB" id="A0A6J6EM98"/>
<evidence type="ECO:0000313" key="1">
    <source>
        <dbReference type="EMBL" id="CAB4577641.1"/>
    </source>
</evidence>